<dbReference type="PROSITE" id="PS51352">
    <property type="entry name" value="THIOREDOXIN_2"/>
    <property type="match status" value="1"/>
</dbReference>
<name>A0A3Q9IR69_9BACT</name>
<organism evidence="6 7">
    <name type="scientific">Butyricimonas faecalis</name>
    <dbReference type="NCBI Taxonomy" id="2093856"/>
    <lineage>
        <taxon>Bacteria</taxon>
        <taxon>Pseudomonadati</taxon>
        <taxon>Bacteroidota</taxon>
        <taxon>Bacteroidia</taxon>
        <taxon>Bacteroidales</taxon>
        <taxon>Odoribacteraceae</taxon>
        <taxon>Butyricimonas</taxon>
    </lineage>
</organism>
<keyword evidence="4" id="KW-0676">Redox-active center</keyword>
<evidence type="ECO:0000313" key="7">
    <source>
        <dbReference type="Proteomes" id="UP000270673"/>
    </source>
</evidence>
<dbReference type="GO" id="GO:0017004">
    <property type="term" value="P:cytochrome complex assembly"/>
    <property type="evidence" value="ECO:0007669"/>
    <property type="project" value="UniProtKB-KW"/>
</dbReference>
<evidence type="ECO:0000256" key="3">
    <source>
        <dbReference type="ARBA" id="ARBA00023157"/>
    </source>
</evidence>
<dbReference type="Pfam" id="PF00578">
    <property type="entry name" value="AhpC-TSA"/>
    <property type="match status" value="1"/>
</dbReference>
<dbReference type="Proteomes" id="UP000270673">
    <property type="component" value="Chromosome"/>
</dbReference>
<reference evidence="6 7" key="1">
    <citation type="submission" date="2018-10" db="EMBL/GenBank/DDBJ databases">
        <title>Butyricimonas faecalis sp. nov., isolated from human faeces and emended description of the genus Butyricimonas.</title>
        <authorList>
            <person name="Le Roy T."/>
            <person name="Van der Smissen P."/>
            <person name="Paquot A."/>
            <person name="Delzenne N."/>
            <person name="Muccioli G."/>
            <person name="Collet J.-F."/>
            <person name="Cani P.D."/>
        </authorList>
    </citation>
    <scope>NUCLEOTIDE SEQUENCE [LARGE SCALE GENOMIC DNA]</scope>
    <source>
        <strain evidence="6 7">H184</strain>
    </source>
</reference>
<evidence type="ECO:0000256" key="2">
    <source>
        <dbReference type="ARBA" id="ARBA00022748"/>
    </source>
</evidence>
<dbReference type="Pfam" id="PF14289">
    <property type="entry name" value="DUF4369"/>
    <property type="match status" value="1"/>
</dbReference>
<dbReference type="EMBL" id="CP032819">
    <property type="protein sequence ID" value="AZS30157.1"/>
    <property type="molecule type" value="Genomic_DNA"/>
</dbReference>
<dbReference type="InterPro" id="IPR036249">
    <property type="entry name" value="Thioredoxin-like_sf"/>
</dbReference>
<dbReference type="InterPro" id="IPR025380">
    <property type="entry name" value="DUF4369"/>
</dbReference>
<dbReference type="InterPro" id="IPR013766">
    <property type="entry name" value="Thioredoxin_domain"/>
</dbReference>
<evidence type="ECO:0000256" key="1">
    <source>
        <dbReference type="ARBA" id="ARBA00004196"/>
    </source>
</evidence>
<dbReference type="OrthoDB" id="9794348at2"/>
<feature type="domain" description="Thioredoxin" evidence="5">
    <location>
        <begin position="264"/>
        <end position="406"/>
    </location>
</feature>
<dbReference type="SUPFAM" id="SSF52833">
    <property type="entry name" value="Thioredoxin-like"/>
    <property type="match status" value="1"/>
</dbReference>
<dbReference type="InterPro" id="IPR050553">
    <property type="entry name" value="Thioredoxin_ResA/DsbE_sf"/>
</dbReference>
<dbReference type="InterPro" id="IPR000866">
    <property type="entry name" value="AhpC/TSA"/>
</dbReference>
<evidence type="ECO:0000313" key="6">
    <source>
        <dbReference type="EMBL" id="AZS30157.1"/>
    </source>
</evidence>
<dbReference type="KEGG" id="buy:D8S85_11805"/>
<dbReference type="PANTHER" id="PTHR42852">
    <property type="entry name" value="THIOL:DISULFIDE INTERCHANGE PROTEIN DSBE"/>
    <property type="match status" value="1"/>
</dbReference>
<evidence type="ECO:0000259" key="5">
    <source>
        <dbReference type="PROSITE" id="PS51352"/>
    </source>
</evidence>
<comment type="subcellular location">
    <subcellularLocation>
        <location evidence="1">Cell envelope</location>
    </subcellularLocation>
</comment>
<dbReference type="Gene3D" id="3.40.30.10">
    <property type="entry name" value="Glutaredoxin"/>
    <property type="match status" value="1"/>
</dbReference>
<dbReference type="GO" id="GO:0030313">
    <property type="term" value="C:cell envelope"/>
    <property type="evidence" value="ECO:0007669"/>
    <property type="project" value="UniProtKB-SubCell"/>
</dbReference>
<protein>
    <submittedName>
        <fullName evidence="6">AhpC/TSA family protein</fullName>
    </submittedName>
</protein>
<proteinExistence type="predicted"/>
<keyword evidence="3" id="KW-1015">Disulfide bond</keyword>
<dbReference type="PANTHER" id="PTHR42852:SF6">
    <property type="entry name" value="THIOL:DISULFIDE INTERCHANGE PROTEIN DSBE"/>
    <property type="match status" value="1"/>
</dbReference>
<gene>
    <name evidence="6" type="ORF">D8S85_11805</name>
</gene>
<sequence length="406" mass="46730">MRFLMLSKFLKRREIMLRNNLIVLLLAAAGLFSSCEEGNHYSLTGNLPARYDGCLVKLTPATFYFSKEKTCPVDSIKIQDGKFRFDGTVQKPTVYVVTIDDVDYQIPDMGSMTVVIEPGDITMVYDTLGIIVSGTPVNERYMATIGEAKRETVRQRQLLWQERDSVKRLPGSVENEVDTYYNQKSSTIFKENIIPASENFIREYRGTEIGEFFFFHCCGMDAYSKAFVDKIYPTIRPEIREQYEALIRARQEKQDYFMYSQKATKVGMPYREVVARTPEGEEIRLSDYIGKKQLVLLDFWASWCIPCIQEIPLLKKLQEKYEHQGLQIVGVSVDSDREKWEGALDKHHPAGIQISELKGWESTSRVDYGVQAIPFTVLIDTSGKIHARNPHGPLLEEIIEKYFSRK</sequence>
<keyword evidence="2" id="KW-0201">Cytochrome c-type biogenesis</keyword>
<keyword evidence="7" id="KW-1185">Reference proteome</keyword>
<dbReference type="PROSITE" id="PS51257">
    <property type="entry name" value="PROKAR_LIPOPROTEIN"/>
    <property type="match status" value="1"/>
</dbReference>
<accession>A0A3Q9IR69</accession>
<dbReference type="CDD" id="cd02966">
    <property type="entry name" value="TlpA_like_family"/>
    <property type="match status" value="1"/>
</dbReference>
<evidence type="ECO:0000256" key="4">
    <source>
        <dbReference type="ARBA" id="ARBA00023284"/>
    </source>
</evidence>
<dbReference type="AlphaFoldDB" id="A0A3Q9IR69"/>